<organism evidence="2 3">
    <name type="scientific">Anthostomella pinea</name>
    <dbReference type="NCBI Taxonomy" id="933095"/>
    <lineage>
        <taxon>Eukaryota</taxon>
        <taxon>Fungi</taxon>
        <taxon>Dikarya</taxon>
        <taxon>Ascomycota</taxon>
        <taxon>Pezizomycotina</taxon>
        <taxon>Sordariomycetes</taxon>
        <taxon>Xylariomycetidae</taxon>
        <taxon>Xylariales</taxon>
        <taxon>Xylariaceae</taxon>
        <taxon>Anthostomella</taxon>
    </lineage>
</organism>
<dbReference type="PRINTS" id="PR00411">
    <property type="entry name" value="PNDRDTASEI"/>
</dbReference>
<reference evidence="2" key="1">
    <citation type="submission" date="2023-10" db="EMBL/GenBank/DDBJ databases">
        <authorList>
            <person name="Hackl T."/>
        </authorList>
    </citation>
    <scope>NUCLEOTIDE SEQUENCE</scope>
</reference>
<dbReference type="SUPFAM" id="SSF51905">
    <property type="entry name" value="FAD/NAD(P)-binding domain"/>
    <property type="match status" value="1"/>
</dbReference>
<evidence type="ECO:0000313" key="2">
    <source>
        <dbReference type="EMBL" id="CAJ2502965.1"/>
    </source>
</evidence>
<dbReference type="InterPro" id="IPR036188">
    <property type="entry name" value="FAD/NAD-bd_sf"/>
</dbReference>
<dbReference type="GO" id="GO:0004174">
    <property type="term" value="F:electron-transferring-flavoprotein dehydrogenase activity"/>
    <property type="evidence" value="ECO:0007669"/>
    <property type="project" value="TreeGrafter"/>
</dbReference>
<dbReference type="GO" id="GO:0005737">
    <property type="term" value="C:cytoplasm"/>
    <property type="evidence" value="ECO:0007669"/>
    <property type="project" value="TreeGrafter"/>
</dbReference>
<dbReference type="PRINTS" id="PR00368">
    <property type="entry name" value="FADPNR"/>
</dbReference>
<dbReference type="Pfam" id="PF07992">
    <property type="entry name" value="Pyr_redox_2"/>
    <property type="match status" value="1"/>
</dbReference>
<comment type="caution">
    <text evidence="2">The sequence shown here is derived from an EMBL/GenBank/DDBJ whole genome shotgun (WGS) entry which is preliminary data.</text>
</comment>
<dbReference type="Proteomes" id="UP001295740">
    <property type="component" value="Unassembled WGS sequence"/>
</dbReference>
<evidence type="ECO:0000313" key="3">
    <source>
        <dbReference type="Proteomes" id="UP001295740"/>
    </source>
</evidence>
<proteinExistence type="predicted"/>
<dbReference type="InterPro" id="IPR023753">
    <property type="entry name" value="FAD/NAD-binding_dom"/>
</dbReference>
<dbReference type="PANTHER" id="PTHR43735:SF5">
    <property type="entry name" value="FAD_NAD(P)-BINDING DOMAIN-CONTAINING PROTEIN"/>
    <property type="match status" value="1"/>
</dbReference>
<dbReference type="GO" id="GO:0050660">
    <property type="term" value="F:flavin adenine dinucleotide binding"/>
    <property type="evidence" value="ECO:0007669"/>
    <property type="project" value="TreeGrafter"/>
</dbReference>
<accession>A0AAI8YD76</accession>
<sequence length="449" mass="48804">MAFPKTLKKALLVARAFGIVASFISGLLTRSVSLRLKRVSHHLSPSSSSSPKPDPRSRNIVVIGASMAGHHAAHTIATSLPPDSPYRVVVVEPHGTYRNIPSQDPEPWFRKQGPLSGFGMLTHAEYFQFTWVLPRFSVVGGHEHKAFIPYGPYLSGAPDGAVRWVRDRVVRVTRDSVQLNSSGEEIAYAYLVVATGAGATDALPSRVGVDGRAEGIEALRQMQGRIRDARNLVVMGGGAAGVELAADAKAKYPEKTVTLVHSRDRVMHRFGRELQDAAMEGLLGLGVEVVTGDRVVNCAGQRPNSQLIAELSPESIARTGHVLVKSTLQIQDESLPNIYVCGDVAETQTANPNSRSAMHQAMVVADNILLALEGRDPTYQYKPLWVEGLIKLTLGLDKSVTHLGDGSTELLFRTKEKDLALMSAQAWKQLGARPFEDDYDTLHKMLAVP</sequence>
<protein>
    <submittedName>
        <fullName evidence="2">Uu.00g103590.m01.CDS01</fullName>
    </submittedName>
</protein>
<keyword evidence="3" id="KW-1185">Reference proteome</keyword>
<dbReference type="AlphaFoldDB" id="A0AAI8YD76"/>
<name>A0AAI8YD76_9PEZI</name>
<dbReference type="PANTHER" id="PTHR43735">
    <property type="entry name" value="APOPTOSIS-INDUCING FACTOR 1"/>
    <property type="match status" value="1"/>
</dbReference>
<evidence type="ECO:0000259" key="1">
    <source>
        <dbReference type="Pfam" id="PF07992"/>
    </source>
</evidence>
<dbReference type="EMBL" id="CAUWAG010000004">
    <property type="protein sequence ID" value="CAJ2502965.1"/>
    <property type="molecule type" value="Genomic_DNA"/>
</dbReference>
<gene>
    <name evidence="2" type="ORF">KHLLAP_LOCUS3433</name>
</gene>
<feature type="domain" description="FAD/NAD(P)-binding" evidence="1">
    <location>
        <begin position="59"/>
        <end position="296"/>
    </location>
</feature>
<dbReference type="Gene3D" id="3.50.50.60">
    <property type="entry name" value="FAD/NAD(P)-binding domain"/>
    <property type="match status" value="3"/>
</dbReference>